<dbReference type="PaxDb" id="30732-ENSOMEP00000024608"/>
<sequence>MVVSCQNLLSQMKDFEASAEPLQQKLNATELVVQESNSRLHDLTAKRAELQKLQVQRKATRCYLIPADSSGFHKI</sequence>
<evidence type="ECO:0000313" key="2">
    <source>
        <dbReference type="Proteomes" id="UP000261560"/>
    </source>
</evidence>
<dbReference type="Proteomes" id="UP000261560">
    <property type="component" value="Unplaced"/>
</dbReference>
<dbReference type="GeneTree" id="ENSGT00940000176900"/>
<name>A0A3B3D3E9_ORYME</name>
<accession>A0A3B3D3E9</accession>
<reference evidence="1" key="2">
    <citation type="submission" date="2025-09" db="UniProtKB">
        <authorList>
            <consortium name="Ensembl"/>
        </authorList>
    </citation>
    <scope>IDENTIFICATION</scope>
</reference>
<keyword evidence="2" id="KW-1185">Reference proteome</keyword>
<proteinExistence type="predicted"/>
<dbReference type="Ensembl" id="ENSOMET00000009240.1">
    <property type="protein sequence ID" value="ENSOMEP00000024608.1"/>
    <property type="gene ID" value="ENSOMEG00000005332.1"/>
</dbReference>
<dbReference type="STRING" id="30732.ENSOMEP00000024608"/>
<evidence type="ECO:0000313" key="1">
    <source>
        <dbReference type="Ensembl" id="ENSOMEP00000024608.1"/>
    </source>
</evidence>
<dbReference type="AlphaFoldDB" id="A0A3B3D3E9"/>
<organism evidence="1 2">
    <name type="scientific">Oryzias melastigma</name>
    <name type="common">Marine medaka</name>
    <dbReference type="NCBI Taxonomy" id="30732"/>
    <lineage>
        <taxon>Eukaryota</taxon>
        <taxon>Metazoa</taxon>
        <taxon>Chordata</taxon>
        <taxon>Craniata</taxon>
        <taxon>Vertebrata</taxon>
        <taxon>Euteleostomi</taxon>
        <taxon>Actinopterygii</taxon>
        <taxon>Neopterygii</taxon>
        <taxon>Teleostei</taxon>
        <taxon>Neoteleostei</taxon>
        <taxon>Acanthomorphata</taxon>
        <taxon>Ovalentaria</taxon>
        <taxon>Atherinomorphae</taxon>
        <taxon>Beloniformes</taxon>
        <taxon>Adrianichthyidae</taxon>
        <taxon>Oryziinae</taxon>
        <taxon>Oryzias</taxon>
    </lineage>
</organism>
<reference evidence="1" key="1">
    <citation type="submission" date="2025-08" db="UniProtKB">
        <authorList>
            <consortium name="Ensembl"/>
        </authorList>
    </citation>
    <scope>IDENTIFICATION</scope>
</reference>
<protein>
    <submittedName>
        <fullName evidence="1">Uncharacterized protein</fullName>
    </submittedName>
</protein>